<accession>A0A6A6HMI3</accession>
<dbReference type="AlphaFoldDB" id="A0A6A6HMI3"/>
<feature type="region of interest" description="Disordered" evidence="2">
    <location>
        <begin position="1"/>
        <end position="33"/>
    </location>
</feature>
<feature type="compositionally biased region" description="Basic and acidic residues" evidence="2">
    <location>
        <begin position="183"/>
        <end position="206"/>
    </location>
</feature>
<reference evidence="3" key="1">
    <citation type="journal article" date="2020" name="Stud. Mycol.">
        <title>101 Dothideomycetes genomes: a test case for predicting lifestyles and emergence of pathogens.</title>
        <authorList>
            <person name="Haridas S."/>
            <person name="Albert R."/>
            <person name="Binder M."/>
            <person name="Bloem J."/>
            <person name="Labutti K."/>
            <person name="Salamov A."/>
            <person name="Andreopoulos B."/>
            <person name="Baker S."/>
            <person name="Barry K."/>
            <person name="Bills G."/>
            <person name="Bluhm B."/>
            <person name="Cannon C."/>
            <person name="Castanera R."/>
            <person name="Culley D."/>
            <person name="Daum C."/>
            <person name="Ezra D."/>
            <person name="Gonzalez J."/>
            <person name="Henrissat B."/>
            <person name="Kuo A."/>
            <person name="Liang C."/>
            <person name="Lipzen A."/>
            <person name="Lutzoni F."/>
            <person name="Magnuson J."/>
            <person name="Mondo S."/>
            <person name="Nolan M."/>
            <person name="Ohm R."/>
            <person name="Pangilinan J."/>
            <person name="Park H.-J."/>
            <person name="Ramirez L."/>
            <person name="Alfaro M."/>
            <person name="Sun H."/>
            <person name="Tritt A."/>
            <person name="Yoshinaga Y."/>
            <person name="Zwiers L.-H."/>
            <person name="Turgeon B."/>
            <person name="Goodwin S."/>
            <person name="Spatafora J."/>
            <person name="Crous P."/>
            <person name="Grigoriev I."/>
        </authorList>
    </citation>
    <scope>NUCLEOTIDE SEQUENCE</scope>
    <source>
        <strain evidence="3">Tuck. ex Michener</strain>
    </source>
</reference>
<sequence>MAEQSAVPPLPRRPSPGNAGHTTTLASPPPLRNRLLKNKTSFERTLPGLGLSRRRSSILSDFSLDDAHQSMRSSTGSVLLPKISEDHKEHDLHQEPSHWHSAPLVFALVPAVAGLFFKNGTAFATDVLLLGLAAIFLNWSVRLPWEMYRNAQATKIEMPMEDSGVIIEEDSEDESRQNSASPGEHEGVTHDGAGAERPRKLRDDAREKVAAKEELRQHELMALACCFLCPALGAYLLHTIRTQLSRPSEGLVSDYNLTIFLLAAEFRPAAHLIKLIQAQTLHLQRTLNTNPFGDDKIDSAQVSALGERVSELETHVSDLTSNHTALEKKSSDTTEVTGAVNKAMQPQLDALNRAVRRYEKRAMTQAIQTEARMQDLEKRLKDALSLAAAAAENGRRPGFTLSFLESVSTLFMLPVQALWTVSAYPLQAVTNAASRMKIFLIGPRPSKKKRIATKHEDHGALTNGRMAAKGGKR</sequence>
<proteinExistence type="predicted"/>
<organism evidence="3 4">
    <name type="scientific">Viridothelium virens</name>
    <name type="common">Speckled blister lichen</name>
    <name type="synonym">Trypethelium virens</name>
    <dbReference type="NCBI Taxonomy" id="1048519"/>
    <lineage>
        <taxon>Eukaryota</taxon>
        <taxon>Fungi</taxon>
        <taxon>Dikarya</taxon>
        <taxon>Ascomycota</taxon>
        <taxon>Pezizomycotina</taxon>
        <taxon>Dothideomycetes</taxon>
        <taxon>Dothideomycetes incertae sedis</taxon>
        <taxon>Trypetheliales</taxon>
        <taxon>Trypetheliaceae</taxon>
        <taxon>Viridothelium</taxon>
    </lineage>
</organism>
<evidence type="ECO:0000256" key="1">
    <source>
        <dbReference type="SAM" id="Coils"/>
    </source>
</evidence>
<evidence type="ECO:0000313" key="3">
    <source>
        <dbReference type="EMBL" id="KAF2238660.1"/>
    </source>
</evidence>
<dbReference type="PANTHER" id="PTHR42032:SF1">
    <property type="entry name" value="YALI0E30679P"/>
    <property type="match status" value="1"/>
</dbReference>
<protein>
    <submittedName>
        <fullName evidence="3">Uncharacterized protein</fullName>
    </submittedName>
</protein>
<dbReference type="OrthoDB" id="5422510at2759"/>
<feature type="coiled-coil region" evidence="1">
    <location>
        <begin position="359"/>
        <end position="393"/>
    </location>
</feature>
<evidence type="ECO:0000313" key="4">
    <source>
        <dbReference type="Proteomes" id="UP000800092"/>
    </source>
</evidence>
<evidence type="ECO:0000256" key="2">
    <source>
        <dbReference type="SAM" id="MobiDB-lite"/>
    </source>
</evidence>
<dbReference type="Proteomes" id="UP000800092">
    <property type="component" value="Unassembled WGS sequence"/>
</dbReference>
<feature type="region of interest" description="Disordered" evidence="2">
    <location>
        <begin position="448"/>
        <end position="473"/>
    </location>
</feature>
<dbReference type="EMBL" id="ML991775">
    <property type="protein sequence ID" value="KAF2238660.1"/>
    <property type="molecule type" value="Genomic_DNA"/>
</dbReference>
<feature type="region of interest" description="Disordered" evidence="2">
    <location>
        <begin position="170"/>
        <end position="206"/>
    </location>
</feature>
<name>A0A6A6HMI3_VIRVR</name>
<gene>
    <name evidence="3" type="ORF">EV356DRAFT_517936</name>
</gene>
<dbReference type="PANTHER" id="PTHR42032">
    <property type="entry name" value="YALI0E30679P"/>
    <property type="match status" value="1"/>
</dbReference>
<keyword evidence="4" id="KW-1185">Reference proteome</keyword>
<keyword evidence="1" id="KW-0175">Coiled coil</keyword>